<keyword evidence="8" id="KW-1185">Reference proteome</keyword>
<name>A0A4Y7PZ98_9AGAM</name>
<evidence type="ECO:0000313" key="7">
    <source>
        <dbReference type="EMBL" id="TDL20401.1"/>
    </source>
</evidence>
<keyword evidence="3 6" id="KW-0134">Cell wall</keyword>
<dbReference type="EMBL" id="ML170188">
    <property type="protein sequence ID" value="TDL20401.1"/>
    <property type="molecule type" value="Genomic_DNA"/>
</dbReference>
<gene>
    <name evidence="7" type="ORF">BD410DRAFT_725764</name>
</gene>
<dbReference type="CDD" id="cd23507">
    <property type="entry name" value="hydrophobin_I"/>
    <property type="match status" value="1"/>
</dbReference>
<dbReference type="AlphaFoldDB" id="A0A4Y7PZ98"/>
<keyword evidence="4 6" id="KW-0964">Secreted</keyword>
<evidence type="ECO:0000256" key="4">
    <source>
        <dbReference type="ARBA" id="ARBA00022525"/>
    </source>
</evidence>
<protein>
    <recommendedName>
        <fullName evidence="6">Hydrophobin</fullName>
    </recommendedName>
</protein>
<comment type="subcellular location">
    <subcellularLocation>
        <location evidence="1 6">Secreted</location>
        <location evidence="1 6">Cell wall</location>
    </subcellularLocation>
</comment>
<proteinExistence type="inferred from homology"/>
<evidence type="ECO:0000313" key="8">
    <source>
        <dbReference type="Proteomes" id="UP000294933"/>
    </source>
</evidence>
<dbReference type="Pfam" id="PF01185">
    <property type="entry name" value="Hydrophobin"/>
    <property type="match status" value="1"/>
</dbReference>
<evidence type="ECO:0000256" key="6">
    <source>
        <dbReference type="RuleBase" id="RU365009"/>
    </source>
</evidence>
<keyword evidence="6" id="KW-0732">Signal</keyword>
<dbReference type="GO" id="GO:0005199">
    <property type="term" value="F:structural constituent of cell wall"/>
    <property type="evidence" value="ECO:0007669"/>
    <property type="project" value="InterPro"/>
</dbReference>
<sequence>AGQCNTGPVQCCNSVQSASSLSYLQALALSPASLAAVVQNPTAMVGLTCTPLNVIGVGSGANCCENNSFSGLIAIGCTPINIAL</sequence>
<reference evidence="7 8" key="1">
    <citation type="submission" date="2018-06" db="EMBL/GenBank/DDBJ databases">
        <title>A transcriptomic atlas of mushroom development highlights an independent origin of complex multicellularity.</title>
        <authorList>
            <consortium name="DOE Joint Genome Institute"/>
            <person name="Krizsan K."/>
            <person name="Almasi E."/>
            <person name="Merenyi Z."/>
            <person name="Sahu N."/>
            <person name="Viragh M."/>
            <person name="Koszo T."/>
            <person name="Mondo S."/>
            <person name="Kiss B."/>
            <person name="Balint B."/>
            <person name="Kues U."/>
            <person name="Barry K."/>
            <person name="Hegedus J.C."/>
            <person name="Henrissat B."/>
            <person name="Johnson J."/>
            <person name="Lipzen A."/>
            <person name="Ohm R."/>
            <person name="Nagy I."/>
            <person name="Pangilinan J."/>
            <person name="Yan J."/>
            <person name="Xiong Y."/>
            <person name="Grigoriev I.V."/>
            <person name="Hibbett D.S."/>
            <person name="Nagy L.G."/>
        </authorList>
    </citation>
    <scope>NUCLEOTIDE SEQUENCE [LARGE SCALE GENOMIC DNA]</scope>
    <source>
        <strain evidence="7 8">SZMC22713</strain>
    </source>
</reference>
<dbReference type="GO" id="GO:0009277">
    <property type="term" value="C:fungal-type cell wall"/>
    <property type="evidence" value="ECO:0007669"/>
    <property type="project" value="InterPro"/>
</dbReference>
<dbReference type="SMART" id="SM00075">
    <property type="entry name" value="HYDRO"/>
    <property type="match status" value="1"/>
</dbReference>
<dbReference type="OrthoDB" id="4225815at2759"/>
<dbReference type="InterPro" id="IPR001338">
    <property type="entry name" value="Class_I_Hydrophobin"/>
</dbReference>
<evidence type="ECO:0000256" key="1">
    <source>
        <dbReference type="ARBA" id="ARBA00004191"/>
    </source>
</evidence>
<evidence type="ECO:0000256" key="2">
    <source>
        <dbReference type="ARBA" id="ARBA00010446"/>
    </source>
</evidence>
<evidence type="ECO:0000256" key="3">
    <source>
        <dbReference type="ARBA" id="ARBA00022512"/>
    </source>
</evidence>
<dbReference type="Proteomes" id="UP000294933">
    <property type="component" value="Unassembled WGS sequence"/>
</dbReference>
<feature type="non-terminal residue" evidence="7">
    <location>
        <position position="1"/>
    </location>
</feature>
<dbReference type="VEuPathDB" id="FungiDB:BD410DRAFT_725764"/>
<dbReference type="STRING" id="50990.A0A4Y7PZ98"/>
<comment type="similarity">
    <text evidence="2 6">Belongs to the fungal hydrophobin family.</text>
</comment>
<accession>A0A4Y7PZ98</accession>
<evidence type="ECO:0000256" key="5">
    <source>
        <dbReference type="ARBA" id="ARBA00023157"/>
    </source>
</evidence>
<keyword evidence="5 6" id="KW-1015">Disulfide bond</keyword>
<organism evidence="7 8">
    <name type="scientific">Rickenella mellea</name>
    <dbReference type="NCBI Taxonomy" id="50990"/>
    <lineage>
        <taxon>Eukaryota</taxon>
        <taxon>Fungi</taxon>
        <taxon>Dikarya</taxon>
        <taxon>Basidiomycota</taxon>
        <taxon>Agaricomycotina</taxon>
        <taxon>Agaricomycetes</taxon>
        <taxon>Hymenochaetales</taxon>
        <taxon>Rickenellaceae</taxon>
        <taxon>Rickenella</taxon>
    </lineage>
</organism>